<evidence type="ECO:0000313" key="3">
    <source>
        <dbReference type="EMBL" id="EAU63160.1"/>
    </source>
</evidence>
<feature type="domain" description="Tox-REase-5" evidence="2">
    <location>
        <begin position="364"/>
        <end position="448"/>
    </location>
</feature>
<evidence type="ECO:0000256" key="1">
    <source>
        <dbReference type="SAM" id="MobiDB-lite"/>
    </source>
</evidence>
<dbReference type="AlphaFoldDB" id="Q08RP3"/>
<dbReference type="RefSeq" id="WP_002618113.1">
    <property type="nucleotide sequence ID" value="NC_014623.1"/>
</dbReference>
<reference evidence="3 4" key="1">
    <citation type="submission" date="2006-04" db="EMBL/GenBank/DDBJ databases">
        <authorList>
            <person name="Nierman W.C."/>
        </authorList>
    </citation>
    <scope>NUCLEOTIDE SEQUENCE [LARGE SCALE GENOMIC DNA]</scope>
    <source>
        <strain evidence="3 4">DW4/3-1</strain>
    </source>
</reference>
<feature type="region of interest" description="Disordered" evidence="1">
    <location>
        <begin position="332"/>
        <end position="354"/>
    </location>
</feature>
<dbReference type="PROSITE" id="PS51257">
    <property type="entry name" value="PROKAR_LIPOPROTEIN"/>
    <property type="match status" value="1"/>
</dbReference>
<dbReference type="EMBL" id="AAMD01000180">
    <property type="protein sequence ID" value="EAU63160.1"/>
    <property type="molecule type" value="Genomic_DNA"/>
</dbReference>
<dbReference type="OrthoDB" id="5378675at2"/>
<sequence length="482" mass="52119">MRRWALLLLFAALVGCSHPIKVVRLDTGQGEPRVHVPHRVVEPVELSEKRFKEAVAQYAPSVPAVEHPLKYAGRLFGVPERSGWFWYEEKSQRLMVSKSGSNRNLRLLPEDEELRRRYLLWCEQMWEGGDCLRLLVDKPLLDSDARYALAMAIAQNKVLGAMKEELAKLVSPQAVVATIVSGLTMYAILLALPEPVSKGIAALLTLGAMTYLGWDTVWRLIDGWLVLMREVDSATTFDSIHASGEKFGDTIGEKAARAFVMLGTAALGNTVSGMAATLPKLPGAGQAAVVAEAQLNIRFSAPALAQVESVVLGAEGVTIALAPGAVAMAAHGTSGGKGGAQAAPPSGGPGKWVQANESMSESARDYQAQMTGAPKGYAYRVHRGNEEVDYDGFEQGVLLEIKATGYAQWITQKLDFLPGFKGRDKLLEQALRQFKVARGTPIRWIVAEEKLAGALKKMFKGAGLDEIEVVHIPQTPRGTGAP</sequence>
<dbReference type="Proteomes" id="UP000032702">
    <property type="component" value="Unassembled WGS sequence"/>
</dbReference>
<protein>
    <recommendedName>
        <fullName evidence="2">Tox-REase-5 domain-containing protein</fullName>
    </recommendedName>
</protein>
<organism evidence="3 4">
    <name type="scientific">Stigmatella aurantiaca (strain DW4/3-1)</name>
    <dbReference type="NCBI Taxonomy" id="378806"/>
    <lineage>
        <taxon>Bacteria</taxon>
        <taxon>Pseudomonadati</taxon>
        <taxon>Myxococcota</taxon>
        <taxon>Myxococcia</taxon>
        <taxon>Myxococcales</taxon>
        <taxon>Cystobacterineae</taxon>
        <taxon>Archangiaceae</taxon>
        <taxon>Stigmatella</taxon>
    </lineage>
</organism>
<proteinExistence type="predicted"/>
<evidence type="ECO:0000259" key="2">
    <source>
        <dbReference type="Pfam" id="PF15648"/>
    </source>
</evidence>
<accession>Q08RP3</accession>
<name>Q08RP3_STIAD</name>
<gene>
    <name evidence="3" type="ORF">STIAU_6458</name>
</gene>
<dbReference type="InterPro" id="IPR028904">
    <property type="entry name" value="Tox-REase-5_dom"/>
</dbReference>
<comment type="caution">
    <text evidence="3">The sequence shown here is derived from an EMBL/GenBank/DDBJ whole genome shotgun (WGS) entry which is preliminary data.</text>
</comment>
<evidence type="ECO:0000313" key="4">
    <source>
        <dbReference type="Proteomes" id="UP000032702"/>
    </source>
</evidence>
<dbReference type="Pfam" id="PF15648">
    <property type="entry name" value="Tox-REase-5"/>
    <property type="match status" value="1"/>
</dbReference>